<comment type="caution">
    <text evidence="4">The sequence shown here is derived from an EMBL/GenBank/DDBJ whole genome shotgun (WGS) entry which is preliminary data.</text>
</comment>
<dbReference type="Proteomes" id="UP001498771">
    <property type="component" value="Unassembled WGS sequence"/>
</dbReference>
<dbReference type="PANTHER" id="PTHR21704">
    <property type="entry name" value="NIPPED-B-LIKE PROTEIN DELANGIN SCC2-RELATED"/>
    <property type="match status" value="1"/>
</dbReference>
<dbReference type="PANTHER" id="PTHR21704:SF18">
    <property type="entry name" value="NIPPED-B-LIKE PROTEIN"/>
    <property type="match status" value="1"/>
</dbReference>
<comment type="subcellular location">
    <subcellularLocation>
        <location evidence="1">Nucleus</location>
    </subcellularLocation>
</comment>
<dbReference type="CDD" id="cd23958">
    <property type="entry name" value="SCC2"/>
    <property type="match status" value="1"/>
</dbReference>
<proteinExistence type="inferred from homology"/>
<keyword evidence="1" id="KW-0677">Repeat</keyword>
<keyword evidence="5" id="KW-1185">Reference proteome</keyword>
<dbReference type="RefSeq" id="XP_064771634.1">
    <property type="nucleotide sequence ID" value="XM_064911941.1"/>
</dbReference>
<dbReference type="Pfam" id="PF12830">
    <property type="entry name" value="Nipped-B_C"/>
    <property type="match status" value="1"/>
</dbReference>
<feature type="domain" description="Sister chromatid cohesion C-terminal" evidence="3">
    <location>
        <begin position="1284"/>
        <end position="1490"/>
    </location>
</feature>
<dbReference type="Gene3D" id="1.25.10.10">
    <property type="entry name" value="Leucine-rich Repeat Variant"/>
    <property type="match status" value="1"/>
</dbReference>
<gene>
    <name evidence="4" type="ORF">BZA70DRAFT_274187</name>
</gene>
<accession>A0ABR1FFF1</accession>
<dbReference type="Pfam" id="PF20168">
    <property type="entry name" value="PDS5"/>
    <property type="match status" value="1"/>
</dbReference>
<dbReference type="InterPro" id="IPR024986">
    <property type="entry name" value="Nipped-B_C"/>
</dbReference>
<evidence type="ECO:0000259" key="3">
    <source>
        <dbReference type="Pfam" id="PF12830"/>
    </source>
</evidence>
<dbReference type="EMBL" id="JBBJBU010000001">
    <property type="protein sequence ID" value="KAK7208601.1"/>
    <property type="molecule type" value="Genomic_DNA"/>
</dbReference>
<name>A0ABR1FFF1_9ASCO</name>
<feature type="region of interest" description="Disordered" evidence="2">
    <location>
        <begin position="102"/>
        <end position="131"/>
    </location>
</feature>
<evidence type="ECO:0000313" key="5">
    <source>
        <dbReference type="Proteomes" id="UP001498771"/>
    </source>
</evidence>
<feature type="region of interest" description="Disordered" evidence="2">
    <location>
        <begin position="166"/>
        <end position="194"/>
    </location>
</feature>
<keyword evidence="1" id="KW-0131">Cell cycle</keyword>
<reference evidence="4 5" key="1">
    <citation type="submission" date="2024-03" db="EMBL/GenBank/DDBJ databases">
        <title>Genome-scale model development and genomic sequencing of the oleaginous clade Lipomyces.</title>
        <authorList>
            <consortium name="Lawrence Berkeley National Laboratory"/>
            <person name="Czajka J.J."/>
            <person name="Han Y."/>
            <person name="Kim J."/>
            <person name="Mondo S.J."/>
            <person name="Hofstad B.A."/>
            <person name="Robles A."/>
            <person name="Haridas S."/>
            <person name="Riley R."/>
            <person name="LaButti K."/>
            <person name="Pangilinan J."/>
            <person name="Andreopoulos W."/>
            <person name="Lipzen A."/>
            <person name="Yan J."/>
            <person name="Wang M."/>
            <person name="Ng V."/>
            <person name="Grigoriev I.V."/>
            <person name="Spatafora J.W."/>
            <person name="Magnuson J.K."/>
            <person name="Baker S.E."/>
            <person name="Pomraning K.R."/>
        </authorList>
    </citation>
    <scope>NUCLEOTIDE SEQUENCE [LARGE SCALE GENOMIC DNA]</scope>
    <source>
        <strain evidence="4 5">Phaff 52-87</strain>
    </source>
</reference>
<comment type="similarity">
    <text evidence="1">Belongs to the SCC2/Nipped-B family.</text>
</comment>
<evidence type="ECO:0000313" key="4">
    <source>
        <dbReference type="EMBL" id="KAK7208601.1"/>
    </source>
</evidence>
<dbReference type="InterPro" id="IPR016024">
    <property type="entry name" value="ARM-type_fold"/>
</dbReference>
<dbReference type="InterPro" id="IPR033031">
    <property type="entry name" value="Scc2/Nipped-B"/>
</dbReference>
<keyword evidence="1" id="KW-0539">Nucleus</keyword>
<feature type="compositionally biased region" description="Low complexity" evidence="2">
    <location>
        <begin position="172"/>
        <end position="186"/>
    </location>
</feature>
<dbReference type="SUPFAM" id="SSF48371">
    <property type="entry name" value="ARM repeat"/>
    <property type="match status" value="1"/>
</dbReference>
<dbReference type="GeneID" id="90037453"/>
<evidence type="ECO:0000256" key="1">
    <source>
        <dbReference type="RuleBase" id="RU364107"/>
    </source>
</evidence>
<evidence type="ECO:0000256" key="2">
    <source>
        <dbReference type="SAM" id="MobiDB-lite"/>
    </source>
</evidence>
<protein>
    <recommendedName>
        <fullName evidence="1">Sister chromatid cohesion protein</fullName>
    </recommendedName>
</protein>
<sequence>MRPIKFEVPPAFASLPSGGSTLNSRVQAFELRPFTERLLTTSDIPYQYSVADNERAPVDPSNSISLDTMLQTLQNNPSSIPVQIPELPTDTPQNGLDPTQTTVSAHDIPGTSGVEAIGPLPKKRKSEKASSVGVQHSQAAFSNQVPETFQQPYVSADTSIADSSMASRDVYPSSAAPTSPLPSTSPDTHKRKTAPDYTDALVFDDPTRKSQVALEGLTNLIENVFEADDNLATDTSGVRGEFSSVWAVDGPTDDPVLSNEYLIRLESVLKRVISFNVYPEISIDDILRLQKICLKSVRLGSALHWNGAEGLLEADTAAVYNDVSTADNSLKAAKLIFLTMLGSREEKQICSEDIIKETLDLLSGLIDGLFIPLIPPVSDMESLLPFKKLVLGLLQEMIRVINLIYQLLELQDVSETVISRFEFVCIGVIFAETPTFNKDSYLGIANIENLRVAAMDVLAQIFACQPEQRTFLLNEILTSLEKLPVSRQTARQYKLVGGGHIQLVTALILRLVQTAGSLHLNQKFASVSSVPQGDGAEDNDQQSDERAQFIQECARCNSEALKSSNDVISFLIERVLKSKSRDDQPYRGLLDLFTEDFLVVLESPEWPGAEVLLRSLAMRMISFANNEKEPALVCTMAIDILGTIGEKLLLLRHHDSKLPELTASASQSDMKQIGKVANSILLYLHKLRLVDSTAGGSFGYFMTAWVALLASLDVEAVKPVVDGAIEKLMQKASSNTWAAKENFEDETPAAMKAKYTDFSRLMPLYKLYDRIFSEILVSLNSERITSRTKGLRVLSILVAVDPTILMIPIVLSNVSSRLRDQSAQVRDAAVDTIGKFILTKPEVTQKYYLLLCERANDTGTAVRKRVVKLLRDICVSTSDVSIEVEITDRLLRRTEDIEESISELAQKTLEDIYFGPTKKSAESDELGYKTEVDGRVQILLQVRERGNKDPKIVKLMQNLLTGLKKKESDGGVWAAISKVMVENLIESVIDWTPGKKVSLQSLFGLLALFATANKSLFEAEQLVALQSYLQHESPKDDLATYYVLVVFRNILPTVGAVRSKFSTEVQQILLSRLTKFNLRELAEAVPCLWDISLVLKDTRRLAATTVSCLKMIAPNKAEALSGHFKSYEQDSVKVENKVIRLLHLLGMIGRYFNLEEHIAMFQSVPGIKGRSVVEMIVLTLQVFACAQCVPAKIKKIAIRNIGNMAITHPQIYLSKMALRVLDDAWESDDRELKNTVIRMLIEFVTHDQEKADQASRKRGNSEETVDIGVLKGDTHKFANDGVSASLSQRYLENILAVAIDSEDDYALSATLLLEKIVTQGFANPRSCVPTLIALETSMNPTINALAVDIHRKLHSKHESLIDGIYVEGVRRAYEYRRLQRSSKQASGDESANEDDSGVIVGSNADLMPLYSLVRQNRNSKRKLLTSVVRSFDFDPGKLVAGVPVSEAGADDRDLRTRHLGYVRYVGYCLARLDLTIVEEPYLIVHGLDKIIGSTGMTVLMAVSDLLGKVSAPDTDAQQLPADLQQQQQSLAISSAIIYTIYQLRQHIRQAYSLTEHACQSFTSSSKPSKEYSKPPATKSSSIAPLKLDWICLQNDFRNPAVCLRVLATVRELMANVEVGEMKYE</sequence>
<dbReference type="InterPro" id="IPR011989">
    <property type="entry name" value="ARM-like"/>
</dbReference>
<organism evidence="4 5">
    <name type="scientific">Myxozyma melibiosi</name>
    <dbReference type="NCBI Taxonomy" id="54550"/>
    <lineage>
        <taxon>Eukaryota</taxon>
        <taxon>Fungi</taxon>
        <taxon>Dikarya</taxon>
        <taxon>Ascomycota</taxon>
        <taxon>Saccharomycotina</taxon>
        <taxon>Lipomycetes</taxon>
        <taxon>Lipomycetales</taxon>
        <taxon>Lipomycetaceae</taxon>
        <taxon>Myxozyma</taxon>
    </lineage>
</organism>